<keyword evidence="3" id="KW-1185">Reference proteome</keyword>
<dbReference type="EMBL" id="JAPNTZ010000010">
    <property type="protein sequence ID" value="MCY1141715.1"/>
    <property type="molecule type" value="Genomic_DNA"/>
</dbReference>
<accession>A0ABT4B776</accession>
<dbReference type="RefSeq" id="WP_267566120.1">
    <property type="nucleotide sequence ID" value="NZ_JAPNTZ010000010.1"/>
</dbReference>
<sequence length="960" mass="101164">MTSPGGGSLGALFVSVRPETTRFEPELSSATVKAGERAADAAGPGMGRRLASHISTALAAGTGILAVGLAKGLGAAVKSASDLNETISKTNTVFGKNSNEIQRWASQASTSMGQSKKAALDGAATFAIYGKQAGLTSKDLVGFSTGLSGLASDMASFSNTSPEEAIEAIGAAMRGESDPIEKYGVLLNEASLKSTALKNGIINTTNQALTPQQRVLAVQAALYEQLGTKGSKTIGDFERTSAGLANQQRIAKAELANFGAEIGTSFLPVVTRLVKKFNEEMLPAFQTLWRREGPAVVSFVSGAADKFGGFATKVADADISGWIDKFRDAAGAAAPYVKTFIANFREGGKDTFADTLKVSGAGMKFLADNVDTLVKALPAIAAVVAIKELATTVSTLAEPFRVAGMFAQAAATRQLAASTAALAASSGTAAATTPAAAAGTTAFGGAIRFAMGPLGLIITVLGAATAAVVYLYKHNETARKIIDGAWKFIKKAIKVVGDWITDTLWPSIKRAISQLVESWKWLRDTTSGAWNAMKDKVVGAWHGLRDGVMGGWKFIRDKVFNPVKNFVSKTIPDAFKSGVNTVKAWWDKLKDFAATPARFVINTVFNGIGGVFNKVADFLHLPGNLRAPEFKANFAHGGQFSGRLPGAPSDVDNMVGYGPGGQPIGLAGGEYVVNARQTKKHLPVLQAINDGQFKGYAFGGLIDFLSNPVKYVKGKVSGVIGRIRDVAGGPYGEALIAMADRVRDGAIDRLKSLMGGLFGDGGGRRGGSGTFGGWPSSPSAQRGDSGVWRGIVSLIRSTGPISGSFGNAYRPGDPKWHGSGRAVDWMGYNQDALASYLAARRPLELIHRTRHRDYAYTRGVNKGSFNNALMQQHRNHIHVAFGAGGKVPTFDTGGVLAPGYNMVHNATGRPEPLRRADQPMRWHPADLRMLAQMMAQEMRTVVGATAYSAGRQTQLYARGA</sequence>
<proteinExistence type="predicted"/>
<keyword evidence="1" id="KW-0812">Transmembrane</keyword>
<name>A0ABT4B776_9ACTN</name>
<feature type="transmembrane region" description="Helical" evidence="1">
    <location>
        <begin position="450"/>
        <end position="472"/>
    </location>
</feature>
<reference evidence="2" key="1">
    <citation type="submission" date="2022-11" db="EMBL/GenBank/DDBJ databases">
        <authorList>
            <person name="Somphong A."/>
            <person name="Phongsopitanun W."/>
        </authorList>
    </citation>
    <scope>NUCLEOTIDE SEQUENCE</scope>
    <source>
        <strain evidence="2">Pm04-4</strain>
    </source>
</reference>
<organism evidence="2 3">
    <name type="scientific">Paractinoplanes pyxinae</name>
    <dbReference type="NCBI Taxonomy" id="2997416"/>
    <lineage>
        <taxon>Bacteria</taxon>
        <taxon>Bacillati</taxon>
        <taxon>Actinomycetota</taxon>
        <taxon>Actinomycetes</taxon>
        <taxon>Micromonosporales</taxon>
        <taxon>Micromonosporaceae</taxon>
        <taxon>Paractinoplanes</taxon>
    </lineage>
</organism>
<keyword evidence="1" id="KW-0472">Membrane</keyword>
<gene>
    <name evidence="2" type="ORF">OWR29_27270</name>
</gene>
<evidence type="ECO:0000256" key="1">
    <source>
        <dbReference type="SAM" id="Phobius"/>
    </source>
</evidence>
<comment type="caution">
    <text evidence="2">The sequence shown here is derived from an EMBL/GenBank/DDBJ whole genome shotgun (WGS) entry which is preliminary data.</text>
</comment>
<evidence type="ECO:0000313" key="2">
    <source>
        <dbReference type="EMBL" id="MCY1141715.1"/>
    </source>
</evidence>
<evidence type="ECO:0000313" key="3">
    <source>
        <dbReference type="Proteomes" id="UP001151002"/>
    </source>
</evidence>
<keyword evidence="1" id="KW-1133">Transmembrane helix</keyword>
<protein>
    <submittedName>
        <fullName evidence="2">Uncharacterized protein</fullName>
    </submittedName>
</protein>
<dbReference type="Proteomes" id="UP001151002">
    <property type="component" value="Unassembled WGS sequence"/>
</dbReference>